<protein>
    <submittedName>
        <fullName evidence="1">Uncharacterized protein</fullName>
    </submittedName>
</protein>
<organism evidence="1 2">
    <name type="scientific">Elysia crispata</name>
    <name type="common">lettuce slug</name>
    <dbReference type="NCBI Taxonomy" id="231223"/>
    <lineage>
        <taxon>Eukaryota</taxon>
        <taxon>Metazoa</taxon>
        <taxon>Spiralia</taxon>
        <taxon>Lophotrochozoa</taxon>
        <taxon>Mollusca</taxon>
        <taxon>Gastropoda</taxon>
        <taxon>Heterobranchia</taxon>
        <taxon>Euthyneura</taxon>
        <taxon>Panpulmonata</taxon>
        <taxon>Sacoglossa</taxon>
        <taxon>Placobranchoidea</taxon>
        <taxon>Plakobranchidae</taxon>
        <taxon>Elysia</taxon>
    </lineage>
</organism>
<evidence type="ECO:0000313" key="2">
    <source>
        <dbReference type="Proteomes" id="UP001283361"/>
    </source>
</evidence>
<dbReference type="Proteomes" id="UP001283361">
    <property type="component" value="Unassembled WGS sequence"/>
</dbReference>
<evidence type="ECO:0000313" key="1">
    <source>
        <dbReference type="EMBL" id="KAK3759524.1"/>
    </source>
</evidence>
<accession>A0AAE1D6S8</accession>
<reference evidence="1" key="1">
    <citation type="journal article" date="2023" name="G3 (Bethesda)">
        <title>A reference genome for the long-term kleptoplast-retaining sea slug Elysia crispata morphotype clarki.</title>
        <authorList>
            <person name="Eastman K.E."/>
            <person name="Pendleton A.L."/>
            <person name="Shaikh M.A."/>
            <person name="Suttiyut T."/>
            <person name="Ogas R."/>
            <person name="Tomko P."/>
            <person name="Gavelis G."/>
            <person name="Widhalm J.R."/>
            <person name="Wisecaver J.H."/>
        </authorList>
    </citation>
    <scope>NUCLEOTIDE SEQUENCE</scope>
    <source>
        <strain evidence="1">ECLA1</strain>
    </source>
</reference>
<dbReference type="EMBL" id="JAWDGP010005116">
    <property type="protein sequence ID" value="KAK3759524.1"/>
    <property type="molecule type" value="Genomic_DNA"/>
</dbReference>
<keyword evidence="2" id="KW-1185">Reference proteome</keyword>
<gene>
    <name evidence="1" type="ORF">RRG08_045809</name>
</gene>
<proteinExistence type="predicted"/>
<comment type="caution">
    <text evidence="1">The sequence shown here is derived from an EMBL/GenBank/DDBJ whole genome shotgun (WGS) entry which is preliminary data.</text>
</comment>
<sequence length="112" mass="12645">MPCWLSSQIPSTRKPNRLGIFNSVNQRVHCSFVFPEPGRVYPTPWLTQTTNDSGEEGILNVEFTGAAGVLTCFLRTDLRLAKTLEDSGAWIPWADVTRPRLTRPCFLNCIVY</sequence>
<name>A0AAE1D6S8_9GAST</name>
<dbReference type="AlphaFoldDB" id="A0AAE1D6S8"/>